<organism evidence="2 3">
    <name type="scientific">Caenorhabditis briggsae</name>
    <dbReference type="NCBI Taxonomy" id="6238"/>
    <lineage>
        <taxon>Eukaryota</taxon>
        <taxon>Metazoa</taxon>
        <taxon>Ecdysozoa</taxon>
        <taxon>Nematoda</taxon>
        <taxon>Chromadorea</taxon>
        <taxon>Rhabditida</taxon>
        <taxon>Rhabditina</taxon>
        <taxon>Rhabditomorpha</taxon>
        <taxon>Rhabditoidea</taxon>
        <taxon>Rhabditidae</taxon>
        <taxon>Peloderinae</taxon>
        <taxon>Caenorhabditis</taxon>
    </lineage>
</organism>
<gene>
    <name evidence="2" type="ORF">CBG25861</name>
    <name evidence="2" type="ORF">CBG_25861</name>
</gene>
<dbReference type="KEGG" id="cbr:CBG_25861"/>
<dbReference type="AlphaFoldDB" id="B6IIT8"/>
<dbReference type="GeneID" id="68917343"/>
<dbReference type="CTD" id="68917343"/>
<reference evidence="2 3" key="1">
    <citation type="journal article" date="2003" name="PLoS Biol.">
        <title>The genome sequence of Caenorhabditis briggsae: a platform for comparative genomics.</title>
        <authorList>
            <person name="Stein L.D."/>
            <person name="Bao Z."/>
            <person name="Blasiar D."/>
            <person name="Blumenthal T."/>
            <person name="Brent M.R."/>
            <person name="Chen N."/>
            <person name="Chinwalla A."/>
            <person name="Clarke L."/>
            <person name="Clee C."/>
            <person name="Coghlan A."/>
            <person name="Coulson A."/>
            <person name="D'Eustachio P."/>
            <person name="Fitch D.H."/>
            <person name="Fulton L.A."/>
            <person name="Fulton R.E."/>
            <person name="Griffiths-Jones S."/>
            <person name="Harris T.W."/>
            <person name="Hillier L.W."/>
            <person name="Kamath R."/>
            <person name="Kuwabara P.E."/>
            <person name="Mardis E.R."/>
            <person name="Marra M.A."/>
            <person name="Miner T.L."/>
            <person name="Minx P."/>
            <person name="Mullikin J.C."/>
            <person name="Plumb R.W."/>
            <person name="Rogers J."/>
            <person name="Schein J.E."/>
            <person name="Sohrmann M."/>
            <person name="Spieth J."/>
            <person name="Stajich J.E."/>
            <person name="Wei C."/>
            <person name="Willey D."/>
            <person name="Wilson R.K."/>
            <person name="Durbin R."/>
            <person name="Waterston R.H."/>
        </authorList>
    </citation>
    <scope>NUCLEOTIDE SEQUENCE [LARGE SCALE GENOMIC DNA]</scope>
    <source>
        <strain evidence="2 3">AF16</strain>
    </source>
</reference>
<dbReference type="HOGENOM" id="CLU_2160627_0_0_1"/>
<accession>B6IIT8</accession>
<keyword evidence="1" id="KW-0812">Transmembrane</keyword>
<dbReference type="Proteomes" id="UP000008549">
    <property type="component" value="Unassembled WGS sequence"/>
</dbReference>
<feature type="transmembrane region" description="Helical" evidence="1">
    <location>
        <begin position="67"/>
        <end position="90"/>
    </location>
</feature>
<dbReference type="EMBL" id="HE601226">
    <property type="protein sequence ID" value="CAR99818.1"/>
    <property type="molecule type" value="Genomic_DNA"/>
</dbReference>
<sequence length="111" mass="13277">MENSNIRNFENYHILKFENLKILKLGKLKFRNFLKIDNSELREFKSPKKNQKFKNLNRSKRTGVFELLFFLLPLQHFSIISAFPCFSFLFSASLFSYHTDNLLSHQSPTHF</sequence>
<evidence type="ECO:0000256" key="1">
    <source>
        <dbReference type="SAM" id="Phobius"/>
    </source>
</evidence>
<dbReference type="InParanoid" id="B6IIT8"/>
<reference evidence="2 3" key="2">
    <citation type="journal article" date="2011" name="PLoS Genet.">
        <title>Caenorhabditis briggsae recombinant inbred line genotypes reveal inter-strain incompatibility and the evolution of recombination.</title>
        <authorList>
            <person name="Ross J.A."/>
            <person name="Koboldt D.C."/>
            <person name="Staisch J.E."/>
            <person name="Chamberlin H.M."/>
            <person name="Gupta B.P."/>
            <person name="Miller R.D."/>
            <person name="Baird S.E."/>
            <person name="Haag E.S."/>
        </authorList>
    </citation>
    <scope>NUCLEOTIDE SEQUENCE [LARGE SCALE GENOMIC DNA]</scope>
    <source>
        <strain evidence="2 3">AF16</strain>
    </source>
</reference>
<keyword evidence="1" id="KW-1133">Transmembrane helix</keyword>
<keyword evidence="3" id="KW-1185">Reference proteome</keyword>
<protein>
    <submittedName>
        <fullName evidence="2">Protein CBG25861</fullName>
    </submittedName>
</protein>
<dbReference type="RefSeq" id="XP_045099379.1">
    <property type="nucleotide sequence ID" value="XM_045243833.1"/>
</dbReference>
<evidence type="ECO:0000313" key="3">
    <source>
        <dbReference type="Proteomes" id="UP000008549"/>
    </source>
</evidence>
<evidence type="ECO:0000313" key="2">
    <source>
        <dbReference type="EMBL" id="CAR99818.1"/>
    </source>
</evidence>
<name>B6IIT8_CAEBR</name>
<keyword evidence="1" id="KW-0472">Membrane</keyword>
<proteinExistence type="predicted"/>